<evidence type="ECO:0000313" key="2">
    <source>
        <dbReference type="Proteomes" id="UP000777438"/>
    </source>
</evidence>
<keyword evidence="2" id="KW-1185">Reference proteome</keyword>
<dbReference type="Proteomes" id="UP000777438">
    <property type="component" value="Unassembled WGS sequence"/>
</dbReference>
<accession>A0A9P8VS63</accession>
<dbReference type="AlphaFoldDB" id="A0A9P8VS63"/>
<evidence type="ECO:0000313" key="1">
    <source>
        <dbReference type="EMBL" id="KAH6874580.1"/>
    </source>
</evidence>
<organism evidence="1 2">
    <name type="scientific">Thelonectria olida</name>
    <dbReference type="NCBI Taxonomy" id="1576542"/>
    <lineage>
        <taxon>Eukaryota</taxon>
        <taxon>Fungi</taxon>
        <taxon>Dikarya</taxon>
        <taxon>Ascomycota</taxon>
        <taxon>Pezizomycotina</taxon>
        <taxon>Sordariomycetes</taxon>
        <taxon>Hypocreomycetidae</taxon>
        <taxon>Hypocreales</taxon>
        <taxon>Nectriaceae</taxon>
        <taxon>Thelonectria</taxon>
    </lineage>
</organism>
<gene>
    <name evidence="1" type="ORF">B0T10DRAFT_361667</name>
</gene>
<comment type="caution">
    <text evidence="1">The sequence shown here is derived from an EMBL/GenBank/DDBJ whole genome shotgun (WGS) entry which is preliminary data.</text>
</comment>
<protein>
    <submittedName>
        <fullName evidence="1">Uncharacterized protein</fullName>
    </submittedName>
</protein>
<feature type="non-terminal residue" evidence="1">
    <location>
        <position position="80"/>
    </location>
</feature>
<sequence length="80" mass="9229">TLTVACKTGVGKRYEKYRKRVESLRKTLSAKRLERAISEFHETTHAKEIDQQLQGIKPSELLAPSTIQYELEERAEVARL</sequence>
<reference evidence="1 2" key="1">
    <citation type="journal article" date="2021" name="Nat. Commun.">
        <title>Genetic determinants of endophytism in the Arabidopsis root mycobiome.</title>
        <authorList>
            <person name="Mesny F."/>
            <person name="Miyauchi S."/>
            <person name="Thiergart T."/>
            <person name="Pickel B."/>
            <person name="Atanasova L."/>
            <person name="Karlsson M."/>
            <person name="Huettel B."/>
            <person name="Barry K.W."/>
            <person name="Haridas S."/>
            <person name="Chen C."/>
            <person name="Bauer D."/>
            <person name="Andreopoulos W."/>
            <person name="Pangilinan J."/>
            <person name="LaButti K."/>
            <person name="Riley R."/>
            <person name="Lipzen A."/>
            <person name="Clum A."/>
            <person name="Drula E."/>
            <person name="Henrissat B."/>
            <person name="Kohler A."/>
            <person name="Grigoriev I.V."/>
            <person name="Martin F.M."/>
            <person name="Hacquard S."/>
        </authorList>
    </citation>
    <scope>NUCLEOTIDE SEQUENCE [LARGE SCALE GENOMIC DNA]</scope>
    <source>
        <strain evidence="1 2">MPI-CAGE-CH-0241</strain>
    </source>
</reference>
<dbReference type="EMBL" id="JAGPYM010000038">
    <property type="protein sequence ID" value="KAH6874580.1"/>
    <property type="molecule type" value="Genomic_DNA"/>
</dbReference>
<name>A0A9P8VS63_9HYPO</name>
<dbReference type="OrthoDB" id="5106810at2759"/>
<feature type="non-terminal residue" evidence="1">
    <location>
        <position position="1"/>
    </location>
</feature>
<proteinExistence type="predicted"/>